<proteinExistence type="predicted"/>
<evidence type="ECO:0000313" key="2">
    <source>
        <dbReference type="Proteomes" id="UP001152622"/>
    </source>
</evidence>
<evidence type="ECO:0000313" key="1">
    <source>
        <dbReference type="EMBL" id="KAJ8336881.1"/>
    </source>
</evidence>
<organism evidence="1 2">
    <name type="scientific">Synaphobranchus kaupii</name>
    <name type="common">Kaup's arrowtooth eel</name>
    <dbReference type="NCBI Taxonomy" id="118154"/>
    <lineage>
        <taxon>Eukaryota</taxon>
        <taxon>Metazoa</taxon>
        <taxon>Chordata</taxon>
        <taxon>Craniata</taxon>
        <taxon>Vertebrata</taxon>
        <taxon>Euteleostomi</taxon>
        <taxon>Actinopterygii</taxon>
        <taxon>Neopterygii</taxon>
        <taxon>Teleostei</taxon>
        <taxon>Anguilliformes</taxon>
        <taxon>Synaphobranchidae</taxon>
        <taxon>Synaphobranchus</taxon>
    </lineage>
</organism>
<accession>A0A9Q1EDQ0</accession>
<sequence>MWALCGFAVSPTTTEQQIHSVPEESSGVASVTFDPPRPFNPMECKVAPKALPKVYGQDVRVKVEVSGRSRASCTSATTALF</sequence>
<gene>
    <name evidence="1" type="ORF">SKAU_G00381010</name>
</gene>
<dbReference type="Proteomes" id="UP001152622">
    <property type="component" value="Chromosome 19"/>
</dbReference>
<dbReference type="EMBL" id="JAINUF010000019">
    <property type="protein sequence ID" value="KAJ8336881.1"/>
    <property type="molecule type" value="Genomic_DNA"/>
</dbReference>
<reference evidence="1" key="1">
    <citation type="journal article" date="2023" name="Science">
        <title>Genome structures resolve the early diversification of teleost fishes.</title>
        <authorList>
            <person name="Parey E."/>
            <person name="Louis A."/>
            <person name="Montfort J."/>
            <person name="Bouchez O."/>
            <person name="Roques C."/>
            <person name="Iampietro C."/>
            <person name="Lluch J."/>
            <person name="Castinel A."/>
            <person name="Donnadieu C."/>
            <person name="Desvignes T."/>
            <person name="Floi Bucao C."/>
            <person name="Jouanno E."/>
            <person name="Wen M."/>
            <person name="Mejri S."/>
            <person name="Dirks R."/>
            <person name="Jansen H."/>
            <person name="Henkel C."/>
            <person name="Chen W.J."/>
            <person name="Zahm M."/>
            <person name="Cabau C."/>
            <person name="Klopp C."/>
            <person name="Thompson A.W."/>
            <person name="Robinson-Rechavi M."/>
            <person name="Braasch I."/>
            <person name="Lecointre G."/>
            <person name="Bobe J."/>
            <person name="Postlethwait J.H."/>
            <person name="Berthelot C."/>
            <person name="Roest Crollius H."/>
            <person name="Guiguen Y."/>
        </authorList>
    </citation>
    <scope>NUCLEOTIDE SEQUENCE</scope>
    <source>
        <strain evidence="1">WJC10195</strain>
    </source>
</reference>
<keyword evidence="2" id="KW-1185">Reference proteome</keyword>
<name>A0A9Q1EDQ0_SYNKA</name>
<comment type="caution">
    <text evidence="1">The sequence shown here is derived from an EMBL/GenBank/DDBJ whole genome shotgun (WGS) entry which is preliminary data.</text>
</comment>
<dbReference type="AlphaFoldDB" id="A0A9Q1EDQ0"/>
<protein>
    <submittedName>
        <fullName evidence="1">Uncharacterized protein</fullName>
    </submittedName>
</protein>